<dbReference type="RefSeq" id="WP_060591014.1">
    <property type="nucleotide sequence ID" value="NZ_CP031418.1"/>
</dbReference>
<accession>A0A0H5NIV2</accession>
<dbReference type="InterPro" id="IPR018961">
    <property type="entry name" value="DnaJ_homolog_subfam-C_membr-28"/>
</dbReference>
<feature type="region of interest" description="Disordered" evidence="1">
    <location>
        <begin position="136"/>
        <end position="157"/>
    </location>
</feature>
<dbReference type="Proteomes" id="UP000057820">
    <property type="component" value="Chromosome 1"/>
</dbReference>
<reference evidence="4" key="1">
    <citation type="submission" date="2015-03" db="EMBL/GenBank/DDBJ databases">
        <authorList>
            <consortium name="Pathogen Informatics"/>
        </authorList>
    </citation>
    <scope>NUCLEOTIDE SEQUENCE [LARGE SCALE GENOMIC DNA]</scope>
    <source>
        <strain evidence="4">NCTC11134</strain>
    </source>
</reference>
<dbReference type="Pfam" id="PF09350">
    <property type="entry name" value="DJC28_CD"/>
    <property type="match status" value="1"/>
</dbReference>
<dbReference type="AlphaFoldDB" id="A0A0H5NIV2"/>
<sequence>MTERKPVEHTFESWVDKQIREATERGEFANLRGAGKPIPGAGTPVDENWWIRDYLRREGAPTDGLLPDSLLLRRDLERLPATVDELDSETEVRAAVSALNRRIAAWIRTPTPPQVPLALADAEEVVAGWRQRRARRTTGVSGVSRPRPESGGGPASRPRRGWVLIRWWRRLFG</sequence>
<feature type="domain" description="DnaJ homologue subfamily C member 28 conserved" evidence="2">
    <location>
        <begin position="14"/>
        <end position="83"/>
    </location>
</feature>
<evidence type="ECO:0000256" key="1">
    <source>
        <dbReference type="SAM" id="MobiDB-lite"/>
    </source>
</evidence>
<protein>
    <submittedName>
        <fullName evidence="3">Domain of uncharacterized function (DUF1992)</fullName>
    </submittedName>
</protein>
<evidence type="ECO:0000313" key="3">
    <source>
        <dbReference type="EMBL" id="CRY75109.1"/>
    </source>
</evidence>
<proteinExistence type="predicted"/>
<dbReference type="EMBL" id="LN868938">
    <property type="protein sequence ID" value="CRY75109.1"/>
    <property type="molecule type" value="Genomic_DNA"/>
</dbReference>
<evidence type="ECO:0000259" key="2">
    <source>
        <dbReference type="Pfam" id="PF09350"/>
    </source>
</evidence>
<organism evidence="3 4">
    <name type="scientific">Nocardia farcinica</name>
    <dbReference type="NCBI Taxonomy" id="37329"/>
    <lineage>
        <taxon>Bacteria</taxon>
        <taxon>Bacillati</taxon>
        <taxon>Actinomycetota</taxon>
        <taxon>Actinomycetes</taxon>
        <taxon>Mycobacteriales</taxon>
        <taxon>Nocardiaceae</taxon>
        <taxon>Nocardia</taxon>
    </lineage>
</organism>
<name>A0A0H5NIV2_NOCFR</name>
<dbReference type="KEGG" id="nfr:ERS450000_01158"/>
<gene>
    <name evidence="3" type="ORF">ERS450000_01158</name>
</gene>
<evidence type="ECO:0000313" key="4">
    <source>
        <dbReference type="Proteomes" id="UP000057820"/>
    </source>
</evidence>